<feature type="transmembrane region" description="Helical" evidence="1">
    <location>
        <begin position="44"/>
        <end position="75"/>
    </location>
</feature>
<keyword evidence="1" id="KW-0812">Transmembrane</keyword>
<evidence type="ECO:0000313" key="4">
    <source>
        <dbReference type="Proteomes" id="UP000279384"/>
    </source>
</evidence>
<dbReference type="PANTHER" id="PTHR40547:SF1">
    <property type="entry name" value="SLL0298 PROTEIN"/>
    <property type="match status" value="1"/>
</dbReference>
<evidence type="ECO:0000256" key="1">
    <source>
        <dbReference type="SAM" id="Phobius"/>
    </source>
</evidence>
<sequence>MSVKRWLLRRMPHPGEWLANSALLRPLAPYLGHPALWSLQRRKVALAVAVGLFSGLMPGPTQMLTAALLALLFRINLPVALACTLYTNPLTYLPLYYLAFELGKLLLGINGELVMPPFPVFDGEHLWQWQHAVLAWTMHMGWPLVVGVPALGLALGLGGYVIVMLLWQCAVLRQWRKRKEVRGSD</sequence>
<comment type="caution">
    <text evidence="3">The sequence shown here is derived from an EMBL/GenBank/DDBJ whole genome shotgun (WGS) entry which is preliminary data.</text>
</comment>
<keyword evidence="1" id="KW-0472">Membrane</keyword>
<name>A0A495B3F4_VOGIN</name>
<keyword evidence="1" id="KW-1133">Transmembrane helix</keyword>
<organism evidence="3 4">
    <name type="scientific">Vogesella indigofera</name>
    <name type="common">Pseudomonas indigofera</name>
    <dbReference type="NCBI Taxonomy" id="45465"/>
    <lineage>
        <taxon>Bacteria</taxon>
        <taxon>Pseudomonadati</taxon>
        <taxon>Pseudomonadota</taxon>
        <taxon>Betaproteobacteria</taxon>
        <taxon>Neisseriales</taxon>
        <taxon>Chromobacteriaceae</taxon>
        <taxon>Vogesella</taxon>
    </lineage>
</organism>
<accession>A0A495B3F4</accession>
<evidence type="ECO:0000313" key="3">
    <source>
        <dbReference type="EMBL" id="RKQ55488.1"/>
    </source>
</evidence>
<protein>
    <recommendedName>
        <fullName evidence="2">DUF2062 domain-containing protein</fullName>
    </recommendedName>
</protein>
<dbReference type="RefSeq" id="WP_120811917.1">
    <property type="nucleotide sequence ID" value="NZ_RBID01000017.1"/>
</dbReference>
<feature type="transmembrane region" description="Helical" evidence="1">
    <location>
        <begin position="151"/>
        <end position="172"/>
    </location>
</feature>
<dbReference type="AlphaFoldDB" id="A0A495B3F4"/>
<gene>
    <name evidence="3" type="ORF">C8E02_2870</name>
</gene>
<dbReference type="InterPro" id="IPR018639">
    <property type="entry name" value="DUF2062"/>
</dbReference>
<dbReference type="PANTHER" id="PTHR40547">
    <property type="entry name" value="SLL0298 PROTEIN"/>
    <property type="match status" value="1"/>
</dbReference>
<dbReference type="Pfam" id="PF09835">
    <property type="entry name" value="DUF2062"/>
    <property type="match status" value="1"/>
</dbReference>
<dbReference type="EMBL" id="RBID01000017">
    <property type="protein sequence ID" value="RKQ55488.1"/>
    <property type="molecule type" value="Genomic_DNA"/>
</dbReference>
<reference evidence="3 4" key="1">
    <citation type="submission" date="2018-10" db="EMBL/GenBank/DDBJ databases">
        <title>Genomic Encyclopedia of Type Strains, Phase IV (KMG-IV): sequencing the most valuable type-strain genomes for metagenomic binning, comparative biology and taxonomic classification.</title>
        <authorList>
            <person name="Goeker M."/>
        </authorList>
    </citation>
    <scope>NUCLEOTIDE SEQUENCE [LARGE SCALE GENOMIC DNA]</scope>
    <source>
        <strain evidence="3 4">DSM 3303</strain>
    </source>
</reference>
<evidence type="ECO:0000259" key="2">
    <source>
        <dbReference type="Pfam" id="PF09835"/>
    </source>
</evidence>
<proteinExistence type="predicted"/>
<dbReference type="Proteomes" id="UP000279384">
    <property type="component" value="Unassembled WGS sequence"/>
</dbReference>
<feature type="domain" description="DUF2062" evidence="2">
    <location>
        <begin position="24"/>
        <end position="176"/>
    </location>
</feature>